<dbReference type="PANTHER" id="PTHR20961:SF148">
    <property type="entry name" value="EGF DOMAIN-SPECIFIC O-LINKED N-ACETYLGLUCOSAMINE TRANSFERASE"/>
    <property type="match status" value="1"/>
</dbReference>
<keyword evidence="2" id="KW-0328">Glycosyltransferase</keyword>
<evidence type="ECO:0000256" key="11">
    <source>
        <dbReference type="SAM" id="MobiDB-lite"/>
    </source>
</evidence>
<reference evidence="13 14" key="1">
    <citation type="submission" date="2024-01" db="EMBL/GenBank/DDBJ databases">
        <authorList>
            <person name="Allen C."/>
            <person name="Tagirdzhanova G."/>
        </authorList>
    </citation>
    <scope>NUCLEOTIDE SEQUENCE [LARGE SCALE GENOMIC DNA]</scope>
</reference>
<accession>A0ABP0CTD7</accession>
<gene>
    <name evidence="13" type="ORF">SCUCBS95973_009253</name>
</gene>
<proteinExistence type="predicted"/>
<comment type="catalytic activity">
    <reaction evidence="10">
        <text>L-threonyl-[protein] + UDP-N-acetyl-alpha-D-glucosamine = 3-O-(N-acetyl-beta-D-glucosaminyl)-L-threonyl-[protein] + UDP + H(+)</text>
        <dbReference type="Rhea" id="RHEA:48908"/>
        <dbReference type="Rhea" id="RHEA-COMP:11060"/>
        <dbReference type="Rhea" id="RHEA-COMP:12252"/>
        <dbReference type="ChEBI" id="CHEBI:15378"/>
        <dbReference type="ChEBI" id="CHEBI:30013"/>
        <dbReference type="ChEBI" id="CHEBI:57705"/>
        <dbReference type="ChEBI" id="CHEBI:58223"/>
        <dbReference type="ChEBI" id="CHEBI:90840"/>
        <dbReference type="EC" id="2.4.1.255"/>
    </reaction>
</comment>
<comment type="catalytic activity">
    <reaction evidence="9">
        <text>L-seryl-[protein] + UDP-N-acetyl-alpha-D-glucosamine = 3-O-(N-acetyl-beta-D-glucosaminyl)-L-seryl-[protein] + UDP + H(+)</text>
        <dbReference type="Rhea" id="RHEA:48904"/>
        <dbReference type="Rhea" id="RHEA-COMP:9863"/>
        <dbReference type="Rhea" id="RHEA-COMP:12251"/>
        <dbReference type="ChEBI" id="CHEBI:15378"/>
        <dbReference type="ChEBI" id="CHEBI:29999"/>
        <dbReference type="ChEBI" id="CHEBI:57705"/>
        <dbReference type="ChEBI" id="CHEBI:58223"/>
        <dbReference type="ChEBI" id="CHEBI:90838"/>
        <dbReference type="EC" id="2.4.1.255"/>
    </reaction>
</comment>
<evidence type="ECO:0000256" key="6">
    <source>
        <dbReference type="ARBA" id="ARBA00023180"/>
    </source>
</evidence>
<evidence type="ECO:0000256" key="8">
    <source>
        <dbReference type="ARBA" id="ARBA00042574"/>
    </source>
</evidence>
<dbReference type="InterPro" id="IPR049625">
    <property type="entry name" value="Glyco_transf_61_cat"/>
</dbReference>
<dbReference type="Proteomes" id="UP001642405">
    <property type="component" value="Unassembled WGS sequence"/>
</dbReference>
<evidence type="ECO:0000256" key="1">
    <source>
        <dbReference type="ARBA" id="ARBA00011970"/>
    </source>
</evidence>
<keyword evidence="5" id="KW-0256">Endoplasmic reticulum</keyword>
<dbReference type="EMBL" id="CAWUHB010000098">
    <property type="protein sequence ID" value="CAK7235389.1"/>
    <property type="molecule type" value="Genomic_DNA"/>
</dbReference>
<evidence type="ECO:0000256" key="9">
    <source>
        <dbReference type="ARBA" id="ARBA00048317"/>
    </source>
</evidence>
<keyword evidence="4" id="KW-0732">Signal</keyword>
<dbReference type="InterPro" id="IPR007657">
    <property type="entry name" value="Glycosyltransferase_61"/>
</dbReference>
<evidence type="ECO:0000256" key="4">
    <source>
        <dbReference type="ARBA" id="ARBA00022729"/>
    </source>
</evidence>
<evidence type="ECO:0000256" key="3">
    <source>
        <dbReference type="ARBA" id="ARBA00022679"/>
    </source>
</evidence>
<dbReference type="Pfam" id="PF04577">
    <property type="entry name" value="Glyco_transf_61"/>
    <property type="match status" value="1"/>
</dbReference>
<evidence type="ECO:0000256" key="10">
    <source>
        <dbReference type="ARBA" id="ARBA00049432"/>
    </source>
</evidence>
<evidence type="ECO:0000313" key="14">
    <source>
        <dbReference type="Proteomes" id="UP001642405"/>
    </source>
</evidence>
<evidence type="ECO:0000256" key="2">
    <source>
        <dbReference type="ARBA" id="ARBA00022676"/>
    </source>
</evidence>
<feature type="domain" description="Glycosyltransferase 61 catalytic" evidence="12">
    <location>
        <begin position="377"/>
        <end position="459"/>
    </location>
</feature>
<dbReference type="EC" id="2.4.1.255" evidence="1"/>
<evidence type="ECO:0000256" key="7">
    <source>
        <dbReference type="ARBA" id="ARBA00040944"/>
    </source>
</evidence>
<protein>
    <recommendedName>
        <fullName evidence="7">EGF domain-specific O-linked N-acetylglucosamine transferase</fullName>
        <ecNumber evidence="1">2.4.1.255</ecNumber>
    </recommendedName>
    <alternativeName>
        <fullName evidence="8">Extracellular O-linked N-acetylglucosamine transferase</fullName>
    </alternativeName>
</protein>
<evidence type="ECO:0000313" key="13">
    <source>
        <dbReference type="EMBL" id="CAK7235389.1"/>
    </source>
</evidence>
<comment type="caution">
    <text evidence="13">The sequence shown here is derived from an EMBL/GenBank/DDBJ whole genome shotgun (WGS) entry which is preliminary data.</text>
</comment>
<sequence>MLLRGCSLPAAFRRWAVSVPLALLTTLAVYALWGPTAAPCCSGMLPSWAPIGPSPSSKSSDDLLSIPELSGPPILPVSEHAAFCDKRFTAAYLDDLRSHALQYCEPVSGKMPQSRLTCFHAHVRDDKNADSFCFGSGASWDPAAKKFRLDCPVIHKLDANETAHGIVPFDSITLAWFDTGPRRVFSGFVSLAPGEPVVVPAENKPAAHGLDKPPDKEAFVILVKREGNNNLWHSLMEIWSMMNSVDVLRIARRGGGDDGIPFFQAPDDLDNTHVVMLDDYAEESTFDLWRFFGPRNPIVKLHEMISDPLKVPLPLQQPGRNVNIIVPLPGGSNPLWQNDWVVRDCRNVPLLKLLVRRVFEHYQVPRAVGPRPTAANDNTNAKDIVVTFIDRRGSRRLLNQGPLFEKLQERYPNVLIEQLDFATLSLRDQLSIVQDTDVLVGVHGAGLTHTMFMREGAGAVVEIQPENLGHKGFRNLAAMMGVKYFSAQAEMVLPGEVEDEETGKATDKGGSGTSAIRRRADADKPWQSSHVRMEEDRFLALMDVAIKSLYNEGTRNHQIV</sequence>
<feature type="region of interest" description="Disordered" evidence="11">
    <location>
        <begin position="498"/>
        <end position="529"/>
    </location>
</feature>
<organism evidence="13 14">
    <name type="scientific">Sporothrix curviconia</name>
    <dbReference type="NCBI Taxonomy" id="1260050"/>
    <lineage>
        <taxon>Eukaryota</taxon>
        <taxon>Fungi</taxon>
        <taxon>Dikarya</taxon>
        <taxon>Ascomycota</taxon>
        <taxon>Pezizomycotina</taxon>
        <taxon>Sordariomycetes</taxon>
        <taxon>Sordariomycetidae</taxon>
        <taxon>Ophiostomatales</taxon>
        <taxon>Ophiostomataceae</taxon>
        <taxon>Sporothrix</taxon>
    </lineage>
</organism>
<keyword evidence="6" id="KW-0325">Glycoprotein</keyword>
<dbReference type="PANTHER" id="PTHR20961">
    <property type="entry name" value="GLYCOSYLTRANSFERASE"/>
    <property type="match status" value="1"/>
</dbReference>
<keyword evidence="3" id="KW-0808">Transferase</keyword>
<keyword evidence="14" id="KW-1185">Reference proteome</keyword>
<evidence type="ECO:0000259" key="12">
    <source>
        <dbReference type="Pfam" id="PF04577"/>
    </source>
</evidence>
<name>A0ABP0CTD7_9PEZI</name>
<evidence type="ECO:0000256" key="5">
    <source>
        <dbReference type="ARBA" id="ARBA00022824"/>
    </source>
</evidence>